<dbReference type="Proteomes" id="UP000718593">
    <property type="component" value="Unassembled WGS sequence"/>
</dbReference>
<dbReference type="EMBL" id="JABZMI010000128">
    <property type="protein sequence ID" value="MBF1164936.1"/>
    <property type="molecule type" value="Genomic_DNA"/>
</dbReference>
<evidence type="ECO:0000313" key="2">
    <source>
        <dbReference type="Proteomes" id="UP000718593"/>
    </source>
</evidence>
<protein>
    <recommendedName>
        <fullName evidence="3">Tail tape measure protein</fullName>
    </recommendedName>
</protein>
<comment type="caution">
    <text evidence="1">The sequence shown here is derived from an EMBL/GenBank/DDBJ whole genome shotgun (WGS) entry which is preliminary data.</text>
</comment>
<name>A0A930BTC7_9RHOO</name>
<organism evidence="1 2">
    <name type="scientific">Dechloromonas agitata</name>
    <dbReference type="NCBI Taxonomy" id="73030"/>
    <lineage>
        <taxon>Bacteria</taxon>
        <taxon>Pseudomonadati</taxon>
        <taxon>Pseudomonadota</taxon>
        <taxon>Betaproteobacteria</taxon>
        <taxon>Rhodocyclales</taxon>
        <taxon>Azonexaceae</taxon>
        <taxon>Dechloromonas</taxon>
    </lineage>
</organism>
<gene>
    <name evidence="1" type="ORF">HXL68_07835</name>
</gene>
<evidence type="ECO:0008006" key="3">
    <source>
        <dbReference type="Google" id="ProtNLM"/>
    </source>
</evidence>
<evidence type="ECO:0000313" key="1">
    <source>
        <dbReference type="EMBL" id="MBF1164936.1"/>
    </source>
</evidence>
<accession>A0A930BTC7</accession>
<dbReference type="AlphaFoldDB" id="A0A930BTC7"/>
<proteinExistence type="predicted"/>
<reference evidence="1" key="1">
    <citation type="submission" date="2020-04" db="EMBL/GenBank/DDBJ databases">
        <title>Deep metagenomics examines the oral microbiome during advanced dental caries in children, revealing novel taxa and co-occurrences with host molecules.</title>
        <authorList>
            <person name="Baker J.L."/>
            <person name="Morton J.T."/>
            <person name="Dinis M."/>
            <person name="Alvarez R."/>
            <person name="Tran N.C."/>
            <person name="Knight R."/>
            <person name="Edlund A."/>
        </authorList>
    </citation>
    <scope>NUCLEOTIDE SEQUENCE</scope>
    <source>
        <strain evidence="1">JCVI_32_bin.24</strain>
    </source>
</reference>
<sequence length="157" mass="16268">MGFGANVSEGAALGIRDQIPLAGQAARALAGVVAAGGALAPLGVSAALPAVEPLTAQVQLLPRLAGLQDASVALPTGAPPAGRLPPQYPDQVWNQIIQPAPTVASAPITFAPVIHVDAAAGPVRDQVENAMRMSFDEFSRLMEQYQHQNRRRSYGGE</sequence>